<dbReference type="Proteomes" id="UP000054721">
    <property type="component" value="Unassembled WGS sequence"/>
</dbReference>
<gene>
    <name evidence="2" type="ORF">T02_11456</name>
</gene>
<dbReference type="AlphaFoldDB" id="A0A0V1KTR1"/>
<evidence type="ECO:0000313" key="3">
    <source>
        <dbReference type="Proteomes" id="UP000054721"/>
    </source>
</evidence>
<reference evidence="2 3" key="1">
    <citation type="submission" date="2015-05" db="EMBL/GenBank/DDBJ databases">
        <title>Evolution of Trichinella species and genotypes.</title>
        <authorList>
            <person name="Korhonen P.K."/>
            <person name="Edoardo P."/>
            <person name="Giuseppe L.R."/>
            <person name="Gasser R.B."/>
        </authorList>
    </citation>
    <scope>NUCLEOTIDE SEQUENCE [LARGE SCALE GENOMIC DNA]</scope>
    <source>
        <strain evidence="2">ISS10</strain>
    </source>
</reference>
<protein>
    <submittedName>
        <fullName evidence="2">Uncharacterized protein</fullName>
    </submittedName>
</protein>
<sequence length="131" mass="15017">MEVGEINHQYSEPITNYVGRLKKGDEKCNFVPAHRLSYVPPGRSGSSSPVPAYSGSSPESRNVLDKDNQYDDELKNAIEKMRLVGMPRYSMYWFTELRGDASRMQWQLTTTVKRCLTEKALAMIDCKKYDL</sequence>
<comment type="caution">
    <text evidence="2">The sequence shown here is derived from an EMBL/GenBank/DDBJ whole genome shotgun (WGS) entry which is preliminary data.</text>
</comment>
<feature type="compositionally biased region" description="Low complexity" evidence="1">
    <location>
        <begin position="39"/>
        <end position="58"/>
    </location>
</feature>
<evidence type="ECO:0000313" key="2">
    <source>
        <dbReference type="EMBL" id="KRZ50338.1"/>
    </source>
</evidence>
<feature type="region of interest" description="Disordered" evidence="1">
    <location>
        <begin position="38"/>
        <end position="69"/>
    </location>
</feature>
<accession>A0A0V1KTR1</accession>
<organism evidence="2 3">
    <name type="scientific">Trichinella nativa</name>
    <dbReference type="NCBI Taxonomy" id="6335"/>
    <lineage>
        <taxon>Eukaryota</taxon>
        <taxon>Metazoa</taxon>
        <taxon>Ecdysozoa</taxon>
        <taxon>Nematoda</taxon>
        <taxon>Enoplea</taxon>
        <taxon>Dorylaimia</taxon>
        <taxon>Trichinellida</taxon>
        <taxon>Trichinellidae</taxon>
        <taxon>Trichinella</taxon>
    </lineage>
</organism>
<keyword evidence="3" id="KW-1185">Reference proteome</keyword>
<proteinExistence type="predicted"/>
<evidence type="ECO:0000256" key="1">
    <source>
        <dbReference type="SAM" id="MobiDB-lite"/>
    </source>
</evidence>
<name>A0A0V1KTR1_9BILA</name>
<dbReference type="EMBL" id="JYDW01000269">
    <property type="protein sequence ID" value="KRZ50338.1"/>
    <property type="molecule type" value="Genomic_DNA"/>
</dbReference>